<evidence type="ECO:0000313" key="3">
    <source>
        <dbReference type="Proteomes" id="UP001054252"/>
    </source>
</evidence>
<evidence type="ECO:0000313" key="2">
    <source>
        <dbReference type="EMBL" id="GKV17104.1"/>
    </source>
</evidence>
<comment type="caution">
    <text evidence="2">The sequence shown here is derived from an EMBL/GenBank/DDBJ whole genome shotgun (WGS) entry which is preliminary data.</text>
</comment>
<protein>
    <submittedName>
        <fullName evidence="2">Uncharacterized protein</fullName>
    </submittedName>
</protein>
<name>A0AAV5JR80_9ROSI</name>
<organism evidence="2 3">
    <name type="scientific">Rubroshorea leprosula</name>
    <dbReference type="NCBI Taxonomy" id="152421"/>
    <lineage>
        <taxon>Eukaryota</taxon>
        <taxon>Viridiplantae</taxon>
        <taxon>Streptophyta</taxon>
        <taxon>Embryophyta</taxon>
        <taxon>Tracheophyta</taxon>
        <taxon>Spermatophyta</taxon>
        <taxon>Magnoliopsida</taxon>
        <taxon>eudicotyledons</taxon>
        <taxon>Gunneridae</taxon>
        <taxon>Pentapetalae</taxon>
        <taxon>rosids</taxon>
        <taxon>malvids</taxon>
        <taxon>Malvales</taxon>
        <taxon>Dipterocarpaceae</taxon>
        <taxon>Rubroshorea</taxon>
    </lineage>
</organism>
<feature type="region of interest" description="Disordered" evidence="1">
    <location>
        <begin position="1"/>
        <end position="40"/>
    </location>
</feature>
<feature type="compositionally biased region" description="Low complexity" evidence="1">
    <location>
        <begin position="16"/>
        <end position="33"/>
    </location>
</feature>
<evidence type="ECO:0000256" key="1">
    <source>
        <dbReference type="SAM" id="MobiDB-lite"/>
    </source>
</evidence>
<gene>
    <name evidence="2" type="ORF">SLEP1_g27648</name>
</gene>
<dbReference type="AlphaFoldDB" id="A0AAV5JR80"/>
<keyword evidence="3" id="KW-1185">Reference proteome</keyword>
<dbReference type="Proteomes" id="UP001054252">
    <property type="component" value="Unassembled WGS sequence"/>
</dbReference>
<accession>A0AAV5JR80</accession>
<reference evidence="2 3" key="1">
    <citation type="journal article" date="2021" name="Commun. Biol.">
        <title>The genome of Shorea leprosula (Dipterocarpaceae) highlights the ecological relevance of drought in aseasonal tropical rainforests.</title>
        <authorList>
            <person name="Ng K.K.S."/>
            <person name="Kobayashi M.J."/>
            <person name="Fawcett J.A."/>
            <person name="Hatakeyama M."/>
            <person name="Paape T."/>
            <person name="Ng C.H."/>
            <person name="Ang C.C."/>
            <person name="Tnah L.H."/>
            <person name="Lee C.T."/>
            <person name="Nishiyama T."/>
            <person name="Sese J."/>
            <person name="O'Brien M.J."/>
            <person name="Copetti D."/>
            <person name="Mohd Noor M.I."/>
            <person name="Ong R.C."/>
            <person name="Putra M."/>
            <person name="Sireger I.Z."/>
            <person name="Indrioko S."/>
            <person name="Kosugi Y."/>
            <person name="Izuno A."/>
            <person name="Isagi Y."/>
            <person name="Lee S.L."/>
            <person name="Shimizu K.K."/>
        </authorList>
    </citation>
    <scope>NUCLEOTIDE SEQUENCE [LARGE SCALE GENOMIC DNA]</scope>
    <source>
        <strain evidence="2">214</strain>
    </source>
</reference>
<proteinExistence type="predicted"/>
<sequence length="104" mass="11360">MSFEDTLSVGRDEAVELSSSESSSGETSSGASERVGGEIEEVGVPSNILEVDNGRAKYYNEEEEVVSEVVGYETSWKSRGELAHLVEQYSIPGHILFRLVGEME</sequence>
<dbReference type="EMBL" id="BPVZ01000047">
    <property type="protein sequence ID" value="GKV17104.1"/>
    <property type="molecule type" value="Genomic_DNA"/>
</dbReference>